<dbReference type="Proteomes" id="UP001207736">
    <property type="component" value="Unassembled WGS sequence"/>
</dbReference>
<dbReference type="SUPFAM" id="SSF75005">
    <property type="entry name" value="Arabinanase/levansucrase/invertase"/>
    <property type="match status" value="1"/>
</dbReference>
<dbReference type="PANTHER" id="PTHR43101">
    <property type="entry name" value="BETA-FRUCTOSIDASE"/>
    <property type="match status" value="1"/>
</dbReference>
<evidence type="ECO:0000259" key="6">
    <source>
        <dbReference type="Pfam" id="PF16346"/>
    </source>
</evidence>
<keyword evidence="3 7" id="KW-0378">Hydrolase</keyword>
<evidence type="ECO:0000256" key="2">
    <source>
        <dbReference type="ARBA" id="ARBA00012758"/>
    </source>
</evidence>
<dbReference type="CDD" id="cd08995">
    <property type="entry name" value="GH32_EcAec43-like"/>
    <property type="match status" value="1"/>
</dbReference>
<dbReference type="Proteomes" id="UP001208692">
    <property type="component" value="Unassembled WGS sequence"/>
</dbReference>
<dbReference type="RefSeq" id="WP_264846651.1">
    <property type="nucleotide sequence ID" value="NZ_BPMA01000027.1"/>
</dbReference>
<dbReference type="InterPro" id="IPR013320">
    <property type="entry name" value="ConA-like_dom_sf"/>
</dbReference>
<evidence type="ECO:0000313" key="10">
    <source>
        <dbReference type="Proteomes" id="UP001208692"/>
    </source>
</evidence>
<dbReference type="InterPro" id="IPR051214">
    <property type="entry name" value="GH32_Enzymes"/>
</dbReference>
<dbReference type="Pfam" id="PF16346">
    <property type="entry name" value="GH32_BT1760-like_C"/>
    <property type="match status" value="1"/>
</dbReference>
<protein>
    <recommendedName>
        <fullName evidence="2">beta-fructofuranosidase</fullName>
        <ecNumber evidence="2">3.2.1.26</ecNumber>
    </recommendedName>
</protein>
<dbReference type="Pfam" id="PF00251">
    <property type="entry name" value="Glyco_hydro_32N"/>
    <property type="match status" value="1"/>
</dbReference>
<dbReference type="PROSITE" id="PS51257">
    <property type="entry name" value="PROKAR_LIPOPROTEIN"/>
    <property type="match status" value="1"/>
</dbReference>
<comment type="similarity">
    <text evidence="1">Belongs to the glycosyl hydrolase 32 family.</text>
</comment>
<evidence type="ECO:0000313" key="8">
    <source>
        <dbReference type="EMBL" id="GJM51768.1"/>
    </source>
</evidence>
<dbReference type="EC" id="3.2.1.26" evidence="2"/>
<feature type="domain" description="Glycosyl hydrolase family 32 N-terminal" evidence="5">
    <location>
        <begin position="53"/>
        <end position="326"/>
    </location>
</feature>
<keyword evidence="4" id="KW-0326">Glycosidase</keyword>
<evidence type="ECO:0000256" key="1">
    <source>
        <dbReference type="ARBA" id="ARBA00009902"/>
    </source>
</evidence>
<dbReference type="EMBL" id="BQKB01000003">
    <property type="protein sequence ID" value="GJM51768.1"/>
    <property type="molecule type" value="Genomic_DNA"/>
</dbReference>
<evidence type="ECO:0000259" key="5">
    <source>
        <dbReference type="Pfam" id="PF00251"/>
    </source>
</evidence>
<dbReference type="GO" id="GO:0004564">
    <property type="term" value="F:beta-fructofuranosidase activity"/>
    <property type="evidence" value="ECO:0007669"/>
    <property type="project" value="UniProtKB-EC"/>
</dbReference>
<dbReference type="GO" id="GO:0005975">
    <property type="term" value="P:carbohydrate metabolic process"/>
    <property type="evidence" value="ECO:0007669"/>
    <property type="project" value="InterPro"/>
</dbReference>
<evidence type="ECO:0000313" key="9">
    <source>
        <dbReference type="Proteomes" id="UP001207736"/>
    </source>
</evidence>
<dbReference type="InterPro" id="IPR023296">
    <property type="entry name" value="Glyco_hydro_beta-prop_sf"/>
</dbReference>
<dbReference type="InterPro" id="IPR032507">
    <property type="entry name" value="BT1760-like_C"/>
</dbReference>
<feature type="domain" description="BT1760-like C-terminal" evidence="6">
    <location>
        <begin position="357"/>
        <end position="492"/>
    </location>
</feature>
<dbReference type="SUPFAM" id="SSF49899">
    <property type="entry name" value="Concanavalin A-like lectins/glucanases"/>
    <property type="match status" value="1"/>
</dbReference>
<name>A0AAV5AVI9_9FLAO</name>
<keyword evidence="10" id="KW-1185">Reference proteome</keyword>
<dbReference type="EMBL" id="BQKA01000010">
    <property type="protein sequence ID" value="GJM49523.1"/>
    <property type="molecule type" value="Genomic_DNA"/>
</dbReference>
<evidence type="ECO:0000256" key="4">
    <source>
        <dbReference type="ARBA" id="ARBA00023295"/>
    </source>
</evidence>
<evidence type="ECO:0000313" key="7">
    <source>
        <dbReference type="EMBL" id="GJM49523.1"/>
    </source>
</evidence>
<dbReference type="Gene3D" id="2.60.120.560">
    <property type="entry name" value="Exo-inulinase, domain 1"/>
    <property type="match status" value="1"/>
</dbReference>
<reference evidence="7 10" key="1">
    <citation type="submission" date="2021-11" db="EMBL/GenBank/DDBJ databases">
        <title>Draft genome sequence of Capnocytophaga sp. strain KC07075 isolated from cat oral cavity.</title>
        <authorList>
            <person name="Suzuki M."/>
            <person name="Imaoka K."/>
            <person name="Kimura M."/>
            <person name="Morikawa S."/>
            <person name="Maeda K."/>
        </authorList>
    </citation>
    <scope>NUCLEOTIDE SEQUENCE</scope>
    <source>
        <strain evidence="7">KC07075</strain>
        <strain evidence="8 10">KC07079</strain>
    </source>
</reference>
<dbReference type="InterPro" id="IPR001362">
    <property type="entry name" value="Glyco_hydro_32"/>
</dbReference>
<dbReference type="SMART" id="SM00640">
    <property type="entry name" value="Glyco_32"/>
    <property type="match status" value="1"/>
</dbReference>
<dbReference type="Gene3D" id="2.115.10.20">
    <property type="entry name" value="Glycosyl hydrolase domain, family 43"/>
    <property type="match status" value="1"/>
</dbReference>
<accession>A0AAV5AVI9</accession>
<dbReference type="AlphaFoldDB" id="A0AAV5AVI9"/>
<proteinExistence type="inferred from homology"/>
<gene>
    <name evidence="7" type="ORF">RCZ15_04980</name>
    <name evidence="8" type="ORF">RCZ16_00860</name>
</gene>
<sequence>MKKYIHLDIICNLLGVTSCSLDDNFTSNDPNAAPEASTCYDIYDAEADYHTFFRPKKAWVGDPMPFYDNGKFYIYYLHDTRPAGETFHPWYLATTTDLFTYEDKGKVIPCGADNSQEDALGTGSVIKHNETYYAFYTAHNGNLNPKEKIHLATSTDLISWQKKNDFSLQASDNYDANEFRDPYVFKDGNTFNMLVTTRGYIPEVNDWQAVIAHYTSSDLIHWQLQSPFYYNSERVLECPDVFTMGQYQYLVYSNWDWANKNRKILYRYRKIGNSDWIIPSNDALDGDLFYGGKTISNGENRYLTGWIPTRNAYNDGSDLSWGGSLAVHQLSQNDDGTLRVGVANILASKLSNDKPVGTFSLSGLEVKVFERLEKTPQKITTRITADTATQFGIKVGACGNLRESYDLLFDLKGKTLSFNRNTREQSLVSIASVHLPILTDKVFDVTLIVEGSVATIYVNNQTALSVRCYRMNQNTWGIFTNDGAVTFSDVKISK</sequence>
<dbReference type="InterPro" id="IPR013148">
    <property type="entry name" value="Glyco_hydro_32_N"/>
</dbReference>
<dbReference type="PANTHER" id="PTHR43101:SF1">
    <property type="entry name" value="BETA-FRUCTOSIDASE"/>
    <property type="match status" value="1"/>
</dbReference>
<evidence type="ECO:0000256" key="3">
    <source>
        <dbReference type="ARBA" id="ARBA00022801"/>
    </source>
</evidence>
<organism evidence="7 9">
    <name type="scientific">Capnocytophaga catalasegens</name>
    <dbReference type="NCBI Taxonomy" id="1004260"/>
    <lineage>
        <taxon>Bacteria</taxon>
        <taxon>Pseudomonadati</taxon>
        <taxon>Bacteroidota</taxon>
        <taxon>Flavobacteriia</taxon>
        <taxon>Flavobacteriales</taxon>
        <taxon>Flavobacteriaceae</taxon>
        <taxon>Capnocytophaga</taxon>
    </lineage>
</organism>
<comment type="caution">
    <text evidence="7">The sequence shown here is derived from an EMBL/GenBank/DDBJ whole genome shotgun (WGS) entry which is preliminary data.</text>
</comment>